<comment type="similarity">
    <text evidence="2 7">Belongs to the HSF family.</text>
</comment>
<dbReference type="PANTHER" id="PTHR10015:SF427">
    <property type="entry name" value="HEAT SHOCK FACTOR PROTEIN"/>
    <property type="match status" value="1"/>
</dbReference>
<evidence type="ECO:0000259" key="8">
    <source>
        <dbReference type="PROSITE" id="PS00434"/>
    </source>
</evidence>
<dbReference type="PRINTS" id="PR00056">
    <property type="entry name" value="HSFDOMAIN"/>
</dbReference>
<dbReference type="Pfam" id="PF00447">
    <property type="entry name" value="HSF_DNA-bind"/>
    <property type="match status" value="1"/>
</dbReference>
<dbReference type="InterPro" id="IPR000232">
    <property type="entry name" value="HSF_DNA-bd"/>
</dbReference>
<dbReference type="GO" id="GO:0043565">
    <property type="term" value="F:sequence-specific DNA binding"/>
    <property type="evidence" value="ECO:0007669"/>
    <property type="project" value="InterPro"/>
</dbReference>
<evidence type="ECO:0000256" key="3">
    <source>
        <dbReference type="ARBA" id="ARBA00023015"/>
    </source>
</evidence>
<dbReference type="PROSITE" id="PS00434">
    <property type="entry name" value="HSF_DOMAIN"/>
    <property type="match status" value="1"/>
</dbReference>
<dbReference type="SUPFAM" id="SSF46785">
    <property type="entry name" value="Winged helix' DNA-binding domain"/>
    <property type="match status" value="1"/>
</dbReference>
<evidence type="ECO:0000256" key="1">
    <source>
        <dbReference type="ARBA" id="ARBA00004123"/>
    </source>
</evidence>
<dbReference type="EMBL" id="JABAYA010000075">
    <property type="protein sequence ID" value="KAF7726626.1"/>
    <property type="molecule type" value="Genomic_DNA"/>
</dbReference>
<dbReference type="OrthoDB" id="60033at2759"/>
<dbReference type="Gene3D" id="1.10.10.10">
    <property type="entry name" value="Winged helix-like DNA-binding domain superfamily/Winged helix DNA-binding domain"/>
    <property type="match status" value="1"/>
</dbReference>
<protein>
    <recommendedName>
        <fullName evidence="8">HSF-type DNA-binding domain-containing protein</fullName>
    </recommendedName>
</protein>
<organism evidence="9 10">
    <name type="scientific">Apophysomyces ossiformis</name>
    <dbReference type="NCBI Taxonomy" id="679940"/>
    <lineage>
        <taxon>Eukaryota</taxon>
        <taxon>Fungi</taxon>
        <taxon>Fungi incertae sedis</taxon>
        <taxon>Mucoromycota</taxon>
        <taxon>Mucoromycotina</taxon>
        <taxon>Mucoromycetes</taxon>
        <taxon>Mucorales</taxon>
        <taxon>Mucorineae</taxon>
        <taxon>Mucoraceae</taxon>
        <taxon>Apophysomyces</taxon>
    </lineage>
</organism>
<dbReference type="InterPro" id="IPR036388">
    <property type="entry name" value="WH-like_DNA-bd_sf"/>
</dbReference>
<keyword evidence="10" id="KW-1185">Reference proteome</keyword>
<evidence type="ECO:0000256" key="2">
    <source>
        <dbReference type="ARBA" id="ARBA00006403"/>
    </source>
</evidence>
<dbReference type="SMART" id="SM00415">
    <property type="entry name" value="HSF"/>
    <property type="match status" value="1"/>
</dbReference>
<keyword evidence="6" id="KW-0539">Nucleus</keyword>
<comment type="caution">
    <text evidence="9">The sequence shown here is derived from an EMBL/GenBank/DDBJ whole genome shotgun (WGS) entry which is preliminary data.</text>
</comment>
<gene>
    <name evidence="9" type="ORF">EC973_008590</name>
</gene>
<name>A0A8H7ETK6_9FUNG</name>
<dbReference type="GO" id="GO:0005634">
    <property type="term" value="C:nucleus"/>
    <property type="evidence" value="ECO:0007669"/>
    <property type="project" value="UniProtKB-SubCell"/>
</dbReference>
<keyword evidence="3" id="KW-0805">Transcription regulation</keyword>
<dbReference type="AlphaFoldDB" id="A0A8H7ETK6"/>
<evidence type="ECO:0000256" key="5">
    <source>
        <dbReference type="ARBA" id="ARBA00023163"/>
    </source>
</evidence>
<sequence length="267" mass="30981">MLSKNAEYEEEFTCYTRGKRSTRRTVSAFITKLYSMVNDRLNKHLISWNPAGTSFLVCNATRFSQEILPVHFKHSNYASFIRQLNMYGFHKINKSPRGQRGNDENEIWEFSHPKFQRGHAYLLHEIKRKAMDSEVLRRETGDIHASFAMIQVSQAELLQQYNLLQENFNNLLRAFEETKEIQWRQEMMIRKLMERDMHSTHNMRSLHSAAECISPSSFPDLGQPMPTMTGANEYETTVAGTNGPFLTFQLDQSQFPPSPVSSDLLTS</sequence>
<evidence type="ECO:0000256" key="6">
    <source>
        <dbReference type="ARBA" id="ARBA00023242"/>
    </source>
</evidence>
<evidence type="ECO:0000256" key="4">
    <source>
        <dbReference type="ARBA" id="ARBA00023125"/>
    </source>
</evidence>
<dbReference type="InterPro" id="IPR036390">
    <property type="entry name" value="WH_DNA-bd_sf"/>
</dbReference>
<dbReference type="PANTHER" id="PTHR10015">
    <property type="entry name" value="HEAT SHOCK TRANSCRIPTION FACTOR"/>
    <property type="match status" value="1"/>
</dbReference>
<proteinExistence type="inferred from homology"/>
<comment type="subcellular location">
    <subcellularLocation>
        <location evidence="1">Nucleus</location>
    </subcellularLocation>
</comment>
<dbReference type="Proteomes" id="UP000605846">
    <property type="component" value="Unassembled WGS sequence"/>
</dbReference>
<keyword evidence="5" id="KW-0804">Transcription</keyword>
<reference evidence="9" key="1">
    <citation type="submission" date="2020-01" db="EMBL/GenBank/DDBJ databases">
        <title>Genome Sequencing of Three Apophysomyces-Like Fungal Strains Confirms a Novel Fungal Genus in the Mucoromycota with divergent Burkholderia-like Endosymbiotic Bacteria.</title>
        <authorList>
            <person name="Stajich J.E."/>
            <person name="Macias A.M."/>
            <person name="Carter-House D."/>
            <person name="Lovett B."/>
            <person name="Kasson L.R."/>
            <person name="Berry K."/>
            <person name="Grigoriev I."/>
            <person name="Chang Y."/>
            <person name="Spatafora J."/>
            <person name="Kasson M.T."/>
        </authorList>
    </citation>
    <scope>NUCLEOTIDE SEQUENCE</scope>
    <source>
        <strain evidence="9">NRRL A-21654</strain>
    </source>
</reference>
<evidence type="ECO:0000256" key="7">
    <source>
        <dbReference type="RuleBase" id="RU004020"/>
    </source>
</evidence>
<keyword evidence="4" id="KW-0238">DNA-binding</keyword>
<dbReference type="GO" id="GO:0003700">
    <property type="term" value="F:DNA-binding transcription factor activity"/>
    <property type="evidence" value="ECO:0007669"/>
    <property type="project" value="InterPro"/>
</dbReference>
<evidence type="ECO:0000313" key="9">
    <source>
        <dbReference type="EMBL" id="KAF7726626.1"/>
    </source>
</evidence>
<feature type="domain" description="HSF-type DNA-binding" evidence="8">
    <location>
        <begin position="68"/>
        <end position="92"/>
    </location>
</feature>
<evidence type="ECO:0000313" key="10">
    <source>
        <dbReference type="Proteomes" id="UP000605846"/>
    </source>
</evidence>
<accession>A0A8H7ETK6</accession>
<dbReference type="FunFam" id="1.10.10.10:FF:000027">
    <property type="entry name" value="Heat shock transcription factor 1"/>
    <property type="match status" value="1"/>
</dbReference>